<dbReference type="InterPro" id="IPR015927">
    <property type="entry name" value="Peptidase_S24_S26A/B/C"/>
</dbReference>
<keyword evidence="3" id="KW-0804">Transcription</keyword>
<keyword evidence="1" id="KW-0805">Transcription regulation</keyword>
<sequence length="202" mass="23269">MEEKDRLKEIREALALSQKEMADQFNKTQTAWSSYERGFHKIPADVYLKLKEEGFNIDWLKSGVGEMKIDVQNSKGKNQIPFFELNNMELNTDLNDSPQKILDISFLEKYNAFRMHGQSMEPKIYSGDIVFVEFLKSANTILNGESYLIFSNEIKTIRNVFFDKENKTLILKASNPAYEGDTSVSIESIAKIGLVRAVFRNF</sequence>
<dbReference type="InterPro" id="IPR039418">
    <property type="entry name" value="LexA-like"/>
</dbReference>
<dbReference type="AlphaFoldDB" id="A0A0F6MQU1"/>
<keyword evidence="2" id="KW-0238">DNA-binding</keyword>
<reference evidence="5" key="1">
    <citation type="submission" date="2012-01" db="EMBL/GenBank/DDBJ databases">
        <title>The Genome Sequence of Treponema denticola OTK.</title>
        <authorList>
            <consortium name="The Broad Institute Genome Sequencing Platform"/>
            <person name="Earl A."/>
            <person name="Ward D."/>
            <person name="Feldgarden M."/>
            <person name="Gevers D."/>
            <person name="Blanton J.M."/>
            <person name="Fenno C.J."/>
            <person name="Baranova O.V."/>
            <person name="Mathney J."/>
            <person name="Dewhirst F.E."/>
            <person name="Izard J."/>
            <person name="Young S.K."/>
            <person name="Zeng Q."/>
            <person name="Gargeya S."/>
            <person name="Fitzgerald M."/>
            <person name="Haas B."/>
            <person name="Abouelleil A."/>
            <person name="Alvarado L."/>
            <person name="Arachchi H.M."/>
            <person name="Berlin A."/>
            <person name="Chapman S.B."/>
            <person name="Gearin G."/>
            <person name="Goldberg J."/>
            <person name="Griggs A."/>
            <person name="Gujja S."/>
            <person name="Hansen M."/>
            <person name="Heiman D."/>
            <person name="Howarth C."/>
            <person name="Larimer J."/>
            <person name="Lui A."/>
            <person name="MacDonald P.J.P."/>
            <person name="McCowen C."/>
            <person name="Montmayeur A."/>
            <person name="Murphy C."/>
            <person name="Neiman D."/>
            <person name="Pearson M."/>
            <person name="Priest M."/>
            <person name="Roberts A."/>
            <person name="Saif S."/>
            <person name="Shea T."/>
            <person name="Sisk P."/>
            <person name="Stolte C."/>
            <person name="Sykes S."/>
            <person name="Wortman J."/>
            <person name="Nusbaum C."/>
            <person name="Birren B."/>
        </authorList>
    </citation>
    <scope>NUCLEOTIDE SEQUENCE [LARGE SCALE GENOMIC DNA]</scope>
    <source>
        <strain evidence="5">OTK</strain>
    </source>
</reference>
<dbReference type="CDD" id="cd06529">
    <property type="entry name" value="S24_LexA-like"/>
    <property type="match status" value="1"/>
</dbReference>
<evidence type="ECO:0000313" key="5">
    <source>
        <dbReference type="EMBL" id="EMB23345.1"/>
    </source>
</evidence>
<dbReference type="Gene3D" id="2.10.109.10">
    <property type="entry name" value="Umud Fragment, subunit A"/>
    <property type="match status" value="1"/>
</dbReference>
<dbReference type="PATRIC" id="fig|999434.4.peg.504"/>
<dbReference type="CDD" id="cd00093">
    <property type="entry name" value="HTH_XRE"/>
    <property type="match status" value="1"/>
</dbReference>
<accession>A0A0F6MQU1</accession>
<name>A0A0F6MQU1_TREDN</name>
<dbReference type="SUPFAM" id="SSF47413">
    <property type="entry name" value="lambda repressor-like DNA-binding domains"/>
    <property type="match status" value="1"/>
</dbReference>
<dbReference type="InterPro" id="IPR036286">
    <property type="entry name" value="LexA/Signal_pep-like_sf"/>
</dbReference>
<dbReference type="GO" id="GO:0003677">
    <property type="term" value="F:DNA binding"/>
    <property type="evidence" value="ECO:0007669"/>
    <property type="project" value="UniProtKB-KW"/>
</dbReference>
<dbReference type="PROSITE" id="PS50943">
    <property type="entry name" value="HTH_CROC1"/>
    <property type="match status" value="1"/>
</dbReference>
<proteinExistence type="predicted"/>
<dbReference type="SMART" id="SM00530">
    <property type="entry name" value="HTH_XRE"/>
    <property type="match status" value="1"/>
</dbReference>
<feature type="domain" description="HTH cro/C1-type" evidence="4">
    <location>
        <begin position="7"/>
        <end position="60"/>
    </location>
</feature>
<evidence type="ECO:0000256" key="1">
    <source>
        <dbReference type="ARBA" id="ARBA00023015"/>
    </source>
</evidence>
<dbReference type="SUPFAM" id="SSF51306">
    <property type="entry name" value="LexA/Signal peptidase"/>
    <property type="match status" value="1"/>
</dbReference>
<dbReference type="Gene3D" id="1.10.260.40">
    <property type="entry name" value="lambda repressor-like DNA-binding domains"/>
    <property type="match status" value="1"/>
</dbReference>
<protein>
    <recommendedName>
        <fullName evidence="4">HTH cro/C1-type domain-containing protein</fullName>
    </recommendedName>
</protein>
<gene>
    <name evidence="5" type="ORF">HMPREF9723_00483</name>
</gene>
<evidence type="ECO:0000256" key="3">
    <source>
        <dbReference type="ARBA" id="ARBA00023163"/>
    </source>
</evidence>
<evidence type="ECO:0000259" key="4">
    <source>
        <dbReference type="PROSITE" id="PS50943"/>
    </source>
</evidence>
<dbReference type="HOGENOM" id="CLU_1354100_0_0_12"/>
<dbReference type="Pfam" id="PF00717">
    <property type="entry name" value="Peptidase_S24"/>
    <property type="match status" value="1"/>
</dbReference>
<dbReference type="InterPro" id="IPR001387">
    <property type="entry name" value="Cro/C1-type_HTH"/>
</dbReference>
<dbReference type="EMBL" id="AGDY01000004">
    <property type="protein sequence ID" value="EMB23345.1"/>
    <property type="molecule type" value="Genomic_DNA"/>
</dbReference>
<dbReference type="PANTHER" id="PTHR40661">
    <property type="match status" value="1"/>
</dbReference>
<comment type="caution">
    <text evidence="5">The sequence shown here is derived from an EMBL/GenBank/DDBJ whole genome shotgun (WGS) entry which is preliminary data.</text>
</comment>
<dbReference type="RefSeq" id="WP_002690769.1">
    <property type="nucleotide sequence ID" value="NZ_CM001797.1"/>
</dbReference>
<organism evidence="5">
    <name type="scientific">Treponema denticola OTK</name>
    <dbReference type="NCBI Taxonomy" id="999434"/>
    <lineage>
        <taxon>Bacteria</taxon>
        <taxon>Pseudomonadati</taxon>
        <taxon>Spirochaetota</taxon>
        <taxon>Spirochaetia</taxon>
        <taxon>Spirochaetales</taxon>
        <taxon>Treponemataceae</taxon>
        <taxon>Treponema</taxon>
    </lineage>
</organism>
<evidence type="ECO:0000256" key="2">
    <source>
        <dbReference type="ARBA" id="ARBA00023125"/>
    </source>
</evidence>
<dbReference type="Proteomes" id="UP000011701">
    <property type="component" value="Chromosome"/>
</dbReference>
<dbReference type="InterPro" id="IPR010982">
    <property type="entry name" value="Lambda_DNA-bd_dom_sf"/>
</dbReference>
<dbReference type="PANTHER" id="PTHR40661:SF3">
    <property type="entry name" value="FELS-1 PROPHAGE TRANSCRIPTIONAL REGULATOR"/>
    <property type="match status" value="1"/>
</dbReference>